<feature type="domain" description="Response regulatory" evidence="2">
    <location>
        <begin position="1"/>
        <end position="115"/>
    </location>
</feature>
<evidence type="ECO:0000313" key="4">
    <source>
        <dbReference type="Proteomes" id="UP000530564"/>
    </source>
</evidence>
<gene>
    <name evidence="3" type="ORF">GGQ61_000020</name>
</gene>
<dbReference type="SUPFAM" id="SSF52172">
    <property type="entry name" value="CheY-like"/>
    <property type="match status" value="1"/>
</dbReference>
<keyword evidence="1" id="KW-0597">Phosphoprotein</keyword>
<dbReference type="RefSeq" id="WP_221220795.1">
    <property type="nucleotide sequence ID" value="NZ_JACIDK010000001.1"/>
</dbReference>
<dbReference type="Gene3D" id="3.40.50.2300">
    <property type="match status" value="1"/>
</dbReference>
<comment type="caution">
    <text evidence="3">The sequence shown here is derived from an EMBL/GenBank/DDBJ whole genome shotgun (WGS) entry which is preliminary data.</text>
</comment>
<evidence type="ECO:0000313" key="3">
    <source>
        <dbReference type="EMBL" id="MBB3889323.1"/>
    </source>
</evidence>
<dbReference type="EMBL" id="JACIDK010000001">
    <property type="protein sequence ID" value="MBB3889323.1"/>
    <property type="molecule type" value="Genomic_DNA"/>
</dbReference>
<keyword evidence="4" id="KW-1185">Reference proteome</keyword>
<organism evidence="3 4">
    <name type="scientific">Phenylobacterium haematophilum</name>
    <dbReference type="NCBI Taxonomy" id="98513"/>
    <lineage>
        <taxon>Bacteria</taxon>
        <taxon>Pseudomonadati</taxon>
        <taxon>Pseudomonadota</taxon>
        <taxon>Alphaproteobacteria</taxon>
        <taxon>Caulobacterales</taxon>
        <taxon>Caulobacteraceae</taxon>
        <taxon>Phenylobacterium</taxon>
    </lineage>
</organism>
<proteinExistence type="predicted"/>
<name>A0A839ZV92_9CAUL</name>
<reference evidence="3 4" key="1">
    <citation type="submission" date="2020-08" db="EMBL/GenBank/DDBJ databases">
        <title>Genomic Encyclopedia of Type Strains, Phase IV (KMG-IV): sequencing the most valuable type-strain genomes for metagenomic binning, comparative biology and taxonomic classification.</title>
        <authorList>
            <person name="Goeker M."/>
        </authorList>
    </citation>
    <scope>NUCLEOTIDE SEQUENCE [LARGE SCALE GENOMIC DNA]</scope>
    <source>
        <strain evidence="3 4">DSM 21793</strain>
    </source>
</reference>
<sequence length="115" mass="12491">MLVVEDDWLLASEIVRLLESANCRVIGPAPTVALAIAHIEGGQPFDAALLDINLQGELSYEVADVLLARGVRLAFVTGYPKTVLPRRFDGIPLYEKPFEPHRVLSGLLADDAEPA</sequence>
<dbReference type="InterPro" id="IPR011006">
    <property type="entry name" value="CheY-like_superfamily"/>
</dbReference>
<dbReference type="InterPro" id="IPR001789">
    <property type="entry name" value="Sig_transdc_resp-reg_receiver"/>
</dbReference>
<evidence type="ECO:0000259" key="2">
    <source>
        <dbReference type="PROSITE" id="PS50110"/>
    </source>
</evidence>
<protein>
    <submittedName>
        <fullName evidence="3">CheY-like chemotaxis protein</fullName>
    </submittedName>
</protein>
<accession>A0A839ZV92</accession>
<feature type="modified residue" description="4-aspartylphosphate" evidence="1">
    <location>
        <position position="51"/>
    </location>
</feature>
<dbReference type="GO" id="GO:0000160">
    <property type="term" value="P:phosphorelay signal transduction system"/>
    <property type="evidence" value="ECO:0007669"/>
    <property type="project" value="InterPro"/>
</dbReference>
<evidence type="ECO:0000256" key="1">
    <source>
        <dbReference type="PROSITE-ProRule" id="PRU00169"/>
    </source>
</evidence>
<dbReference type="Proteomes" id="UP000530564">
    <property type="component" value="Unassembled WGS sequence"/>
</dbReference>
<dbReference type="PROSITE" id="PS50110">
    <property type="entry name" value="RESPONSE_REGULATORY"/>
    <property type="match status" value="1"/>
</dbReference>
<dbReference type="AlphaFoldDB" id="A0A839ZV92"/>